<evidence type="ECO:0000313" key="1">
    <source>
        <dbReference type="EMBL" id="MBC1456237.1"/>
    </source>
</evidence>
<dbReference type="AlphaFoldDB" id="A0A841YUA5"/>
<gene>
    <name evidence="1" type="ORF">HB850_00610</name>
</gene>
<proteinExistence type="predicted"/>
<dbReference type="EMBL" id="JAARQN010000001">
    <property type="protein sequence ID" value="MBC1456237.1"/>
    <property type="molecule type" value="Genomic_DNA"/>
</dbReference>
<dbReference type="Proteomes" id="UP000569903">
    <property type="component" value="Unassembled WGS sequence"/>
</dbReference>
<name>A0A841YUA5_9LIST</name>
<sequence length="87" mass="9889">MRYDDINPAFDALQENITTASPYIVGVFAPESTVYISLNGEHRHAVNTDIGGLFEYDLVHLDVGDVVLFYVKNGTEYAVFFEERIRE</sequence>
<comment type="caution">
    <text evidence="1">The sequence shown here is derived from an EMBL/GenBank/DDBJ whole genome shotgun (WGS) entry which is preliminary data.</text>
</comment>
<dbReference type="RefSeq" id="WP_185387807.1">
    <property type="nucleotide sequence ID" value="NZ_JAARQN010000001.1"/>
</dbReference>
<organism evidence="1 2">
    <name type="scientific">Listeria newyorkensis</name>
    <dbReference type="NCBI Taxonomy" id="1497681"/>
    <lineage>
        <taxon>Bacteria</taxon>
        <taxon>Bacillati</taxon>
        <taxon>Bacillota</taxon>
        <taxon>Bacilli</taxon>
        <taxon>Bacillales</taxon>
        <taxon>Listeriaceae</taxon>
        <taxon>Listeria</taxon>
    </lineage>
</organism>
<protein>
    <submittedName>
        <fullName evidence="1">Uncharacterized protein</fullName>
    </submittedName>
</protein>
<accession>A0A841YUA5</accession>
<evidence type="ECO:0000313" key="2">
    <source>
        <dbReference type="Proteomes" id="UP000569903"/>
    </source>
</evidence>
<reference evidence="1 2" key="1">
    <citation type="submission" date="2020-03" db="EMBL/GenBank/DDBJ databases">
        <title>Soil Listeria distribution.</title>
        <authorList>
            <person name="Liao J."/>
            <person name="Wiedmann M."/>
        </authorList>
    </citation>
    <scope>NUCLEOTIDE SEQUENCE [LARGE SCALE GENOMIC DNA]</scope>
    <source>
        <strain evidence="1 2">FSL L7-1614</strain>
    </source>
</reference>